<evidence type="ECO:0000313" key="1">
    <source>
        <dbReference type="EMBL" id="KAL2634084.1"/>
    </source>
</evidence>
<gene>
    <name evidence="1" type="ORF">R1flu_005563</name>
</gene>
<dbReference type="AlphaFoldDB" id="A0ABD1YTI4"/>
<protein>
    <submittedName>
        <fullName evidence="1">Uncharacterized protein</fullName>
    </submittedName>
</protein>
<proteinExistence type="predicted"/>
<accession>A0ABD1YTI4</accession>
<dbReference type="EMBL" id="JBHFFA010000003">
    <property type="protein sequence ID" value="KAL2634084.1"/>
    <property type="molecule type" value="Genomic_DNA"/>
</dbReference>
<reference evidence="1 2" key="1">
    <citation type="submission" date="2024-09" db="EMBL/GenBank/DDBJ databases">
        <title>Chromosome-scale assembly of Riccia fluitans.</title>
        <authorList>
            <person name="Paukszto L."/>
            <person name="Sawicki J."/>
            <person name="Karawczyk K."/>
            <person name="Piernik-Szablinska J."/>
            <person name="Szczecinska M."/>
            <person name="Mazdziarz M."/>
        </authorList>
    </citation>
    <scope>NUCLEOTIDE SEQUENCE [LARGE SCALE GENOMIC DNA]</scope>
    <source>
        <strain evidence="1">Rf_01</strain>
        <tissue evidence="1">Aerial parts of the thallus</tissue>
    </source>
</reference>
<name>A0ABD1YTI4_9MARC</name>
<sequence length="85" mass="9651">MQGKYLRGSTCLMPMPTDTPLVNHFKHQFSTTFCPLDAMEKGFMSKVPYESAIENLMYLMVCTRPDIAYALDKVSKYNANPGKVH</sequence>
<keyword evidence="2" id="KW-1185">Reference proteome</keyword>
<evidence type="ECO:0000313" key="2">
    <source>
        <dbReference type="Proteomes" id="UP001605036"/>
    </source>
</evidence>
<organism evidence="1 2">
    <name type="scientific">Riccia fluitans</name>
    <dbReference type="NCBI Taxonomy" id="41844"/>
    <lineage>
        <taxon>Eukaryota</taxon>
        <taxon>Viridiplantae</taxon>
        <taxon>Streptophyta</taxon>
        <taxon>Embryophyta</taxon>
        <taxon>Marchantiophyta</taxon>
        <taxon>Marchantiopsida</taxon>
        <taxon>Marchantiidae</taxon>
        <taxon>Marchantiales</taxon>
        <taxon>Ricciaceae</taxon>
        <taxon>Riccia</taxon>
    </lineage>
</organism>
<comment type="caution">
    <text evidence="1">The sequence shown here is derived from an EMBL/GenBank/DDBJ whole genome shotgun (WGS) entry which is preliminary data.</text>
</comment>
<dbReference type="Proteomes" id="UP001605036">
    <property type="component" value="Unassembled WGS sequence"/>
</dbReference>